<dbReference type="PROSITE" id="PS50231">
    <property type="entry name" value="RICIN_B_LECTIN"/>
    <property type="match status" value="1"/>
</dbReference>
<comment type="caution">
    <text evidence="3">The sequence shown here is derived from an EMBL/GenBank/DDBJ whole genome shotgun (WGS) entry which is preliminary data.</text>
</comment>
<keyword evidence="1" id="KW-0732">Signal</keyword>
<feature type="domain" description="Ricin B lectin" evidence="2">
    <location>
        <begin position="54"/>
        <end position="168"/>
    </location>
</feature>
<dbReference type="InterPro" id="IPR000772">
    <property type="entry name" value="Ricin_B_lectin"/>
</dbReference>
<accession>A0A4R7W2M6</accession>
<dbReference type="GO" id="GO:0030246">
    <property type="term" value="F:carbohydrate binding"/>
    <property type="evidence" value="ECO:0007669"/>
    <property type="project" value="UniProtKB-KW"/>
</dbReference>
<dbReference type="Gene3D" id="2.80.10.50">
    <property type="match status" value="1"/>
</dbReference>
<dbReference type="SUPFAM" id="SSF50370">
    <property type="entry name" value="Ricin B-like lectins"/>
    <property type="match status" value="1"/>
</dbReference>
<gene>
    <name evidence="3" type="ORF">CLV71_102205</name>
</gene>
<organism evidence="3 4">
    <name type="scientific">Actinophytocola oryzae</name>
    <dbReference type="NCBI Taxonomy" id="502181"/>
    <lineage>
        <taxon>Bacteria</taxon>
        <taxon>Bacillati</taxon>
        <taxon>Actinomycetota</taxon>
        <taxon>Actinomycetes</taxon>
        <taxon>Pseudonocardiales</taxon>
        <taxon>Pseudonocardiaceae</taxon>
    </lineage>
</organism>
<protein>
    <submittedName>
        <fullName evidence="3">Ricin-type beta-trefoil lectin protein</fullName>
    </submittedName>
</protein>
<dbReference type="InterPro" id="IPR035992">
    <property type="entry name" value="Ricin_B-like_lectins"/>
</dbReference>
<evidence type="ECO:0000259" key="2">
    <source>
        <dbReference type="Pfam" id="PF00652"/>
    </source>
</evidence>
<feature type="chain" id="PRO_5020545493" evidence="1">
    <location>
        <begin position="26"/>
        <end position="169"/>
    </location>
</feature>
<proteinExistence type="predicted"/>
<name>A0A4R7W2M6_9PSEU</name>
<keyword evidence="4" id="KW-1185">Reference proteome</keyword>
<dbReference type="OrthoDB" id="3534750at2"/>
<feature type="signal peptide" evidence="1">
    <location>
        <begin position="1"/>
        <end position="25"/>
    </location>
</feature>
<evidence type="ECO:0000313" key="4">
    <source>
        <dbReference type="Proteomes" id="UP000294927"/>
    </source>
</evidence>
<dbReference type="AlphaFoldDB" id="A0A4R7W2M6"/>
<keyword evidence="3" id="KW-0430">Lectin</keyword>
<dbReference type="CDD" id="cd23415">
    <property type="entry name" value="beta-trefoil_Ricin_AH"/>
    <property type="match status" value="1"/>
</dbReference>
<dbReference type="Pfam" id="PF00652">
    <property type="entry name" value="Ricin_B_lectin"/>
    <property type="match status" value="1"/>
</dbReference>
<sequence length="169" mass="18439">MNVRAAIRTLVIAVPLLLGATTAQATTSVSPTDATGLTVAAPDSVLQVSEVRSFRNQATVQCVDESYDHGLRAFPCNGLGFQQWNVTVWSDATRELRNVATGRCVDHSFDYGLRAIPCNGLGFQRWIQTPMPNGGVMLQNQATHWCVDDSAQYGLRALSCNGLSFQTWF</sequence>
<dbReference type="RefSeq" id="WP_133901418.1">
    <property type="nucleotide sequence ID" value="NZ_SOCP01000002.1"/>
</dbReference>
<evidence type="ECO:0000256" key="1">
    <source>
        <dbReference type="SAM" id="SignalP"/>
    </source>
</evidence>
<dbReference type="EMBL" id="SOCP01000002">
    <property type="protein sequence ID" value="TDV56139.1"/>
    <property type="molecule type" value="Genomic_DNA"/>
</dbReference>
<evidence type="ECO:0000313" key="3">
    <source>
        <dbReference type="EMBL" id="TDV56139.1"/>
    </source>
</evidence>
<reference evidence="3 4" key="1">
    <citation type="submission" date="2019-03" db="EMBL/GenBank/DDBJ databases">
        <title>Genomic Encyclopedia of Archaeal and Bacterial Type Strains, Phase II (KMG-II): from individual species to whole genera.</title>
        <authorList>
            <person name="Goeker M."/>
        </authorList>
    </citation>
    <scope>NUCLEOTIDE SEQUENCE [LARGE SCALE GENOMIC DNA]</scope>
    <source>
        <strain evidence="3 4">DSM 45499</strain>
    </source>
</reference>
<dbReference type="Proteomes" id="UP000294927">
    <property type="component" value="Unassembled WGS sequence"/>
</dbReference>